<organism evidence="1 2">
    <name type="scientific">Phyllosticta citrichinensis</name>
    <dbReference type="NCBI Taxonomy" id="1130410"/>
    <lineage>
        <taxon>Eukaryota</taxon>
        <taxon>Fungi</taxon>
        <taxon>Dikarya</taxon>
        <taxon>Ascomycota</taxon>
        <taxon>Pezizomycotina</taxon>
        <taxon>Dothideomycetes</taxon>
        <taxon>Dothideomycetes incertae sedis</taxon>
        <taxon>Botryosphaeriales</taxon>
        <taxon>Phyllostictaceae</taxon>
        <taxon>Phyllosticta</taxon>
    </lineage>
</organism>
<proteinExistence type="predicted"/>
<name>A0ABR1XFG5_9PEZI</name>
<comment type="caution">
    <text evidence="1">The sequence shown here is derived from an EMBL/GenBank/DDBJ whole genome shotgun (WGS) entry which is preliminary data.</text>
</comment>
<accession>A0ABR1XFG5</accession>
<dbReference type="EMBL" id="JBBWUH010000015">
    <property type="protein sequence ID" value="KAK8152119.1"/>
    <property type="molecule type" value="Genomic_DNA"/>
</dbReference>
<sequence length="244" mass="27430">MVAHSAWVPPLIPPSALRDLTYRLRRAAQMPRITYQGPLCETSFRLASCLSAPMNNSPLPSYDCASASLRTSALHSGPARFTQDQRASLRTSALHSGPARFTQDQRASLRTSAQASLGIRRIICWGLCMFSAHHSLFYRLLRLLRLKRWRGRRQPPGAFRNNERLRPLVYSTRCLRFLAVLCLAAVAANSARSRSHRRPLRKPNHFRAKIDCVNCAPFLSRTATSLAPWMLLGRTDCSSTGSVW</sequence>
<evidence type="ECO:0000313" key="1">
    <source>
        <dbReference type="EMBL" id="KAK8152119.1"/>
    </source>
</evidence>
<protein>
    <submittedName>
        <fullName evidence="1">Uncharacterized protein</fullName>
    </submittedName>
</protein>
<gene>
    <name evidence="1" type="ORF">IWX90DRAFT_89111</name>
</gene>
<keyword evidence="2" id="KW-1185">Reference proteome</keyword>
<reference evidence="1 2" key="1">
    <citation type="journal article" date="2022" name="G3 (Bethesda)">
        <title>Enemy or ally: a genomic approach to elucidate the lifestyle of Phyllosticta citrichinaensis.</title>
        <authorList>
            <person name="Buijs V.A."/>
            <person name="Groenewald J.Z."/>
            <person name="Haridas S."/>
            <person name="LaButti K.M."/>
            <person name="Lipzen A."/>
            <person name="Martin F.M."/>
            <person name="Barry K."/>
            <person name="Grigoriev I.V."/>
            <person name="Crous P.W."/>
            <person name="Seidl M.F."/>
        </authorList>
    </citation>
    <scope>NUCLEOTIDE SEQUENCE [LARGE SCALE GENOMIC DNA]</scope>
    <source>
        <strain evidence="1 2">CBS 129764</strain>
    </source>
</reference>
<evidence type="ECO:0000313" key="2">
    <source>
        <dbReference type="Proteomes" id="UP001456524"/>
    </source>
</evidence>
<dbReference type="Proteomes" id="UP001456524">
    <property type="component" value="Unassembled WGS sequence"/>
</dbReference>